<evidence type="ECO:0000256" key="7">
    <source>
        <dbReference type="ARBA" id="ARBA00023128"/>
    </source>
</evidence>
<keyword evidence="9" id="KW-1185">Reference proteome</keyword>
<sequence length="146" mass="16311">MVPTNSSTCALPEAEFFADIALSPLEAAEVKIQYAPSYSQDDGLVLLHTTCRLHLKRVAGCCIRCWLHFLFCAVVSDPAHIDVSKLNQAKGFSAIDVAKTLEFMGTWPSLKPRIIIDTLTVLQWFIYDAVKVARNIPRTSQKCQNR</sequence>
<name>A0ABM1ZV72_AEDAL</name>
<keyword evidence="6" id="KW-1133">Transmembrane helix</keyword>
<comment type="subcellular location">
    <subcellularLocation>
        <location evidence="1">Mitochondrion inner membrane</location>
        <topology evidence="1">Multi-pass membrane protein</topology>
    </subcellularLocation>
</comment>
<keyword evidence="6" id="KW-0472">Membrane</keyword>
<keyword evidence="3" id="KW-0813">Transport</keyword>
<evidence type="ECO:0000313" key="9">
    <source>
        <dbReference type="Proteomes" id="UP000069940"/>
    </source>
</evidence>
<dbReference type="RefSeq" id="XP_062703646.1">
    <property type="nucleotide sequence ID" value="XM_062847662.1"/>
</dbReference>
<reference evidence="8" key="2">
    <citation type="submission" date="2025-05" db="UniProtKB">
        <authorList>
            <consortium name="EnsemblMetazoa"/>
        </authorList>
    </citation>
    <scope>IDENTIFICATION</scope>
    <source>
        <strain evidence="8">Foshan</strain>
    </source>
</reference>
<dbReference type="PANTHER" id="PTHR45671:SF10">
    <property type="entry name" value="SOLUTE CARRIER FAMILY 25 MEMBER 3"/>
    <property type="match status" value="1"/>
</dbReference>
<comment type="similarity">
    <text evidence="2">Belongs to the mitochondrial carrier (TC 2.A.29) family.</text>
</comment>
<evidence type="ECO:0000256" key="6">
    <source>
        <dbReference type="ARBA" id="ARBA00022989"/>
    </source>
</evidence>
<keyword evidence="6" id="KW-0812">Transmembrane</keyword>
<dbReference type="EnsemblMetazoa" id="AALFPA23_021978.R32525">
    <property type="protein sequence ID" value="AALFPA23_021978.P32525"/>
    <property type="gene ID" value="AALFPA23_021978"/>
</dbReference>
<dbReference type="InterPro" id="IPR044677">
    <property type="entry name" value="SLC25A3/Pic2/Mir1-like"/>
</dbReference>
<proteinExistence type="inferred from homology"/>
<organism evidence="8 9">
    <name type="scientific">Aedes albopictus</name>
    <name type="common">Asian tiger mosquito</name>
    <name type="synonym">Stegomyia albopicta</name>
    <dbReference type="NCBI Taxonomy" id="7160"/>
    <lineage>
        <taxon>Eukaryota</taxon>
        <taxon>Metazoa</taxon>
        <taxon>Ecdysozoa</taxon>
        <taxon>Arthropoda</taxon>
        <taxon>Hexapoda</taxon>
        <taxon>Insecta</taxon>
        <taxon>Pterygota</taxon>
        <taxon>Neoptera</taxon>
        <taxon>Endopterygota</taxon>
        <taxon>Diptera</taxon>
        <taxon>Nematocera</taxon>
        <taxon>Culicoidea</taxon>
        <taxon>Culicidae</taxon>
        <taxon>Culicinae</taxon>
        <taxon>Aedini</taxon>
        <taxon>Aedes</taxon>
        <taxon>Stegomyia</taxon>
    </lineage>
</organism>
<keyword evidence="4" id="KW-0677">Repeat</keyword>
<keyword evidence="7" id="KW-0496">Mitochondrion</keyword>
<protein>
    <submittedName>
        <fullName evidence="8">Uncharacterized protein</fullName>
    </submittedName>
</protein>
<dbReference type="Proteomes" id="UP000069940">
    <property type="component" value="Unassembled WGS sequence"/>
</dbReference>
<evidence type="ECO:0000256" key="5">
    <source>
        <dbReference type="ARBA" id="ARBA00022792"/>
    </source>
</evidence>
<evidence type="ECO:0000256" key="3">
    <source>
        <dbReference type="ARBA" id="ARBA00022448"/>
    </source>
</evidence>
<dbReference type="PANTHER" id="PTHR45671">
    <property type="entry name" value="SOLUTE CARRIER FAMILY 25 (MITOCHONDRIAL CARRIER PHOSPHATE CARRIER), MEMBER 3, LIKE-RELATED-RELATED"/>
    <property type="match status" value="1"/>
</dbReference>
<evidence type="ECO:0000313" key="8">
    <source>
        <dbReference type="EnsemblMetazoa" id="AALFPA23_021978.P32525"/>
    </source>
</evidence>
<evidence type="ECO:0000256" key="4">
    <source>
        <dbReference type="ARBA" id="ARBA00022737"/>
    </source>
</evidence>
<evidence type="ECO:0000256" key="2">
    <source>
        <dbReference type="ARBA" id="ARBA00006375"/>
    </source>
</evidence>
<accession>A0ABM1ZV72</accession>
<evidence type="ECO:0000256" key="1">
    <source>
        <dbReference type="ARBA" id="ARBA00004448"/>
    </source>
</evidence>
<dbReference type="GeneID" id="109425233"/>
<keyword evidence="5" id="KW-0999">Mitochondrion inner membrane</keyword>
<reference evidence="9" key="1">
    <citation type="journal article" date="2015" name="Proc. Natl. Acad. Sci. U.S.A.">
        <title>Genome sequence of the Asian Tiger mosquito, Aedes albopictus, reveals insights into its biology, genetics, and evolution.</title>
        <authorList>
            <person name="Chen X.G."/>
            <person name="Jiang X."/>
            <person name="Gu J."/>
            <person name="Xu M."/>
            <person name="Wu Y."/>
            <person name="Deng Y."/>
            <person name="Zhang C."/>
            <person name="Bonizzoni M."/>
            <person name="Dermauw W."/>
            <person name="Vontas J."/>
            <person name="Armbruster P."/>
            <person name="Huang X."/>
            <person name="Yang Y."/>
            <person name="Zhang H."/>
            <person name="He W."/>
            <person name="Peng H."/>
            <person name="Liu Y."/>
            <person name="Wu K."/>
            <person name="Chen J."/>
            <person name="Lirakis M."/>
            <person name="Topalis P."/>
            <person name="Van Leeuwen T."/>
            <person name="Hall A.B."/>
            <person name="Jiang X."/>
            <person name="Thorpe C."/>
            <person name="Mueller R.L."/>
            <person name="Sun C."/>
            <person name="Waterhouse R.M."/>
            <person name="Yan G."/>
            <person name="Tu Z.J."/>
            <person name="Fang X."/>
            <person name="James A.A."/>
        </authorList>
    </citation>
    <scope>NUCLEOTIDE SEQUENCE [LARGE SCALE GENOMIC DNA]</scope>
    <source>
        <strain evidence="9">Foshan</strain>
    </source>
</reference>